<dbReference type="Proteomes" id="UP000050424">
    <property type="component" value="Unassembled WGS sequence"/>
</dbReference>
<evidence type="ECO:0000313" key="5">
    <source>
        <dbReference type="EMBL" id="KPM44185.1"/>
    </source>
</evidence>
<evidence type="ECO:0000259" key="3">
    <source>
        <dbReference type="Pfam" id="PF24883"/>
    </source>
</evidence>
<dbReference type="InterPro" id="IPR027417">
    <property type="entry name" value="P-loop_NTPase"/>
</dbReference>
<evidence type="ECO:0000313" key="6">
    <source>
        <dbReference type="Proteomes" id="UP000050424"/>
    </source>
</evidence>
<dbReference type="SUPFAM" id="SSF52540">
    <property type="entry name" value="P-loop containing nucleoside triphosphate hydrolases"/>
    <property type="match status" value="1"/>
</dbReference>
<dbReference type="PANTHER" id="PTHR10039:SF5">
    <property type="entry name" value="NACHT DOMAIN-CONTAINING PROTEIN"/>
    <property type="match status" value="1"/>
</dbReference>
<dbReference type="EMBL" id="LKCW01000022">
    <property type="protein sequence ID" value="KPM44185.1"/>
    <property type="molecule type" value="Genomic_DNA"/>
</dbReference>
<accession>A0A0P7BUF1</accession>
<evidence type="ECO:0000256" key="2">
    <source>
        <dbReference type="SAM" id="MobiDB-lite"/>
    </source>
</evidence>
<protein>
    <submittedName>
        <fullName evidence="5">Uncharacterized protein</fullName>
    </submittedName>
</protein>
<proteinExistence type="predicted"/>
<comment type="caution">
    <text evidence="5">The sequence shown here is derived from an EMBL/GenBank/DDBJ whole genome shotgun (WGS) entry which is preliminary data.</text>
</comment>
<keyword evidence="6" id="KW-1185">Reference proteome</keyword>
<dbReference type="InterPro" id="IPR056884">
    <property type="entry name" value="NPHP3-like_N"/>
</dbReference>
<dbReference type="Pfam" id="PF25053">
    <property type="entry name" value="DUF7791"/>
    <property type="match status" value="1"/>
</dbReference>
<evidence type="ECO:0000259" key="4">
    <source>
        <dbReference type="Pfam" id="PF25053"/>
    </source>
</evidence>
<dbReference type="AlphaFoldDB" id="A0A0P7BUF1"/>
<dbReference type="OrthoDB" id="443402at2759"/>
<feature type="region of interest" description="Disordered" evidence="2">
    <location>
        <begin position="91"/>
        <end position="117"/>
    </location>
</feature>
<sequence>MEWAAAVGVASGILSFVTFTHEAFKVIRQVLDHGSTADNEHCELLAGDMNEVLSRIRERAPLEGSDHANALEDIAKQTEKDGLELVQILTRLQPPPKDDDTTPSQGKLKRTTDAIKNSAEKAKRAALTLAKRREVDDLERRIDKSRNQLVMRMQVLLNERQFAVKLELDSLRTELCSQNNGITAQLRSLNRAVKKSSAILIAMEDAAKKPSPAIPDNQWSPDTRGYEALINQVGSLETALNALLQRKTGLSPEMRVLKRLFFSRIYDRKQQVATAEAGTYTWILDEHEDPACASDPLRAQARSRLLKWLRSENNIIHLSGKPGSGKSTLMKLLLEHPRTRQELRHWANGKTLVFSYFFFWRAGNEIQNSLMGLYRSILFETLLQCPELIPRVFSDAYDKFSTTRAEDCIEELYFQPENIENAFDALVSEKLPAGYRFCFLVDGLDEFGQDGRDRLDHELLAKKLTLWATNHDVKILASSRPHTEFNEEFSKTHRIKLHEITASDIYTFCRNMFLNHKNFHLVKDFYLDLVRKVAENAEGVFLWARVVIHTLHATISSRRVTLRTMLQHLDALPKELSDLYEQLLASLPPLDRIAASKMLLVIARNREPLSALAVSWIDEWENPEFPASWNMTPYSRREIELRREDTEAQLDGLTKGLVELNVEFGLLPYYGHTVKLYHRTIRDYILLNNYIQKVATNHPCFVNGEVHLRIGLALLWFIEPRHRRAYVSRARIHLPKEWSVPNSLLPAFEKAMDCETDGLPVFQRRYLCLSPWRERNDREEHSAMSFDHWAIWVSEQPLQILNKIRTQSKSSQTKATGLSFLLAAALGGKATTVKTLLQWEFSPHLCVPLYRDYSSDEIVSSGTVWMIFSISLANAVLNGTARQADFMVLELLLGATGPKTETFFLLSAIPAHIDLTNRQCTNQALEPKQVLPLRQLITHANPTNLNSILDLMDQKEDGYSGWISYLHEAGQSLVPWRFFSSLGSGKAFKMEDYHLFRFDENESDRSKYLVHSMHWGDKMLHAFMLDAELGYEISIRLF</sequence>
<keyword evidence="1" id="KW-0677">Repeat</keyword>
<reference evidence="5 6" key="1">
    <citation type="submission" date="2015-09" db="EMBL/GenBank/DDBJ databases">
        <title>Draft genome of a European isolate of the apple canker pathogen Neonectria ditissima.</title>
        <authorList>
            <person name="Gomez-Cortecero A."/>
            <person name="Harrison R.J."/>
            <person name="Armitage A.D."/>
        </authorList>
    </citation>
    <scope>NUCLEOTIDE SEQUENCE [LARGE SCALE GENOMIC DNA]</scope>
    <source>
        <strain evidence="5 6">R09/05</strain>
    </source>
</reference>
<dbReference type="Gene3D" id="3.40.50.300">
    <property type="entry name" value="P-loop containing nucleotide triphosphate hydrolases"/>
    <property type="match status" value="1"/>
</dbReference>
<organism evidence="5 6">
    <name type="scientific">Neonectria ditissima</name>
    <dbReference type="NCBI Taxonomy" id="78410"/>
    <lineage>
        <taxon>Eukaryota</taxon>
        <taxon>Fungi</taxon>
        <taxon>Dikarya</taxon>
        <taxon>Ascomycota</taxon>
        <taxon>Pezizomycotina</taxon>
        <taxon>Sordariomycetes</taxon>
        <taxon>Hypocreomycetidae</taxon>
        <taxon>Hypocreales</taxon>
        <taxon>Nectriaceae</taxon>
        <taxon>Neonectria</taxon>
    </lineage>
</organism>
<feature type="domain" description="DUF7791" evidence="4">
    <location>
        <begin position="587"/>
        <end position="689"/>
    </location>
</feature>
<feature type="domain" description="Nephrocystin 3-like N-terminal" evidence="3">
    <location>
        <begin position="304"/>
        <end position="480"/>
    </location>
</feature>
<dbReference type="STRING" id="78410.A0A0P7BUF1"/>
<dbReference type="PANTHER" id="PTHR10039">
    <property type="entry name" value="AMELOGENIN"/>
    <property type="match status" value="1"/>
</dbReference>
<name>A0A0P7BUF1_9HYPO</name>
<gene>
    <name evidence="5" type="ORF">AK830_g2336</name>
</gene>
<dbReference type="InterPro" id="IPR056693">
    <property type="entry name" value="DUF7791"/>
</dbReference>
<evidence type="ECO:0000256" key="1">
    <source>
        <dbReference type="ARBA" id="ARBA00022737"/>
    </source>
</evidence>
<dbReference type="Pfam" id="PF24883">
    <property type="entry name" value="NPHP3_N"/>
    <property type="match status" value="1"/>
</dbReference>